<accession>A0A1Q9JHU6</accession>
<dbReference type="RefSeq" id="WP_075712769.1">
    <property type="nucleotide sequence ID" value="NZ_MJIE01000001.1"/>
</dbReference>
<keyword evidence="1" id="KW-1133">Transmembrane helix</keyword>
<protein>
    <submittedName>
        <fullName evidence="2">Uncharacterized protein</fullName>
    </submittedName>
</protein>
<dbReference type="STRING" id="1261640.BHK98_06710"/>
<sequence length="73" mass="7794">MLTMLFSVILLFAVGMLIFKLIVFLFKAAYVVMGILLAPLLIIGMLGLGIFLLGWIVLPVVLVAALCTALVSA</sequence>
<dbReference type="AlphaFoldDB" id="A0A1Q9JHU6"/>
<feature type="transmembrane region" description="Helical" evidence="1">
    <location>
        <begin position="6"/>
        <end position="26"/>
    </location>
</feature>
<organism evidence="2 3">
    <name type="scientific">Hornefia porci</name>
    <dbReference type="NCBI Taxonomy" id="2652292"/>
    <lineage>
        <taxon>Bacteria</taxon>
        <taxon>Bacillati</taxon>
        <taxon>Bacillota</taxon>
        <taxon>Clostridia</taxon>
        <taxon>Peptostreptococcales</taxon>
        <taxon>Anaerovoracaceae</taxon>
        <taxon>Hornefia</taxon>
    </lineage>
</organism>
<keyword evidence="1" id="KW-0812">Transmembrane</keyword>
<comment type="caution">
    <text evidence="2">The sequence shown here is derived from an EMBL/GenBank/DDBJ whole genome shotgun (WGS) entry which is preliminary data.</text>
</comment>
<evidence type="ECO:0000313" key="3">
    <source>
        <dbReference type="Proteomes" id="UP000187404"/>
    </source>
</evidence>
<name>A0A1Q9JHU6_9FIRM</name>
<feature type="transmembrane region" description="Helical" evidence="1">
    <location>
        <begin position="38"/>
        <end position="71"/>
    </location>
</feature>
<keyword evidence="1" id="KW-0472">Membrane</keyword>
<dbReference type="EMBL" id="MJIE01000001">
    <property type="protein sequence ID" value="OLR55778.1"/>
    <property type="molecule type" value="Genomic_DNA"/>
</dbReference>
<evidence type="ECO:0000313" key="2">
    <source>
        <dbReference type="EMBL" id="OLR55778.1"/>
    </source>
</evidence>
<gene>
    <name evidence="2" type="ORF">BHK98_06710</name>
</gene>
<evidence type="ECO:0000256" key="1">
    <source>
        <dbReference type="SAM" id="Phobius"/>
    </source>
</evidence>
<proteinExistence type="predicted"/>
<keyword evidence="3" id="KW-1185">Reference proteome</keyword>
<reference evidence="2 3" key="1">
    <citation type="journal article" date="2016" name="Appl. Environ. Microbiol.">
        <title>Function and Phylogeny of Bacterial Butyryl Coenzyme A:Acetate Transferases and Their Diversity in the Proximal Colon of Swine.</title>
        <authorList>
            <person name="Trachsel J."/>
            <person name="Bayles D.O."/>
            <person name="Looft T."/>
            <person name="Levine U.Y."/>
            <person name="Allen H.K."/>
        </authorList>
    </citation>
    <scope>NUCLEOTIDE SEQUENCE [LARGE SCALE GENOMIC DNA]</scope>
    <source>
        <strain evidence="2 3">68-3-10</strain>
    </source>
</reference>
<dbReference type="Proteomes" id="UP000187404">
    <property type="component" value="Unassembled WGS sequence"/>
</dbReference>